<dbReference type="PANTHER" id="PTHR46558">
    <property type="entry name" value="TRACRIPTIONAL REGULATORY PROTEIN-RELATED-RELATED"/>
    <property type="match status" value="1"/>
</dbReference>
<name>A0A844BZH0_9LACT</name>
<gene>
    <name evidence="4" type="ORF">GF867_07465</name>
</gene>
<reference evidence="4 5" key="1">
    <citation type="submission" date="2019-11" db="EMBL/GenBank/DDBJ databases">
        <title>Characterisation of Fundicoccus ignavus gen. nov. sp. nov., a novel genus of the family Aerococcaceae from bulk tank milk.</title>
        <authorList>
            <person name="Siebert A."/>
            <person name="Huptas C."/>
            <person name="Wenning M."/>
            <person name="Scherer S."/>
            <person name="Doll E.V."/>
        </authorList>
    </citation>
    <scope>NUCLEOTIDE SEQUENCE [LARGE SCALE GENOMIC DNA]</scope>
    <source>
        <strain evidence="4 5">DSM 109652</strain>
    </source>
</reference>
<feature type="domain" description="HTH cro/C1-type" evidence="3">
    <location>
        <begin position="30"/>
        <end position="84"/>
    </location>
</feature>
<keyword evidence="2" id="KW-1133">Transmembrane helix</keyword>
<evidence type="ECO:0000256" key="1">
    <source>
        <dbReference type="ARBA" id="ARBA00023125"/>
    </source>
</evidence>
<sequence>MKIKLNHVIIMLQNRRGEMSMDEFGFHLIIKKIRSEENLTQQDLAELLLVSRQTISKWERNLATPDFNSIKVLSQKFPTYFSSFPPVRHKDSTSQKKEHVNQFINIASVLFLFFILLFISLIALIQKGFFEAEHGYLTWILLVLISVSGFHTVYGIIKIIQKKENSFNIYVSLFIVLILFMIVLYSEGFI</sequence>
<protein>
    <submittedName>
        <fullName evidence="4">Helix-turn-helix domain-containing protein</fullName>
    </submittedName>
</protein>
<comment type="caution">
    <text evidence="4">The sequence shown here is derived from an EMBL/GenBank/DDBJ whole genome shotgun (WGS) entry which is preliminary data.</text>
</comment>
<feature type="transmembrane region" description="Helical" evidence="2">
    <location>
        <begin position="169"/>
        <end position="186"/>
    </location>
</feature>
<evidence type="ECO:0000259" key="3">
    <source>
        <dbReference type="PROSITE" id="PS50943"/>
    </source>
</evidence>
<keyword evidence="2" id="KW-0472">Membrane</keyword>
<dbReference type="SMART" id="SM00530">
    <property type="entry name" value="HTH_XRE"/>
    <property type="match status" value="1"/>
</dbReference>
<keyword evidence="2" id="KW-0812">Transmembrane</keyword>
<keyword evidence="1" id="KW-0238">DNA-binding</keyword>
<dbReference type="PROSITE" id="PS50943">
    <property type="entry name" value="HTH_CROC1"/>
    <property type="match status" value="1"/>
</dbReference>
<dbReference type="SUPFAM" id="SSF47413">
    <property type="entry name" value="lambda repressor-like DNA-binding domains"/>
    <property type="match status" value="1"/>
</dbReference>
<dbReference type="EMBL" id="WJQT01000009">
    <property type="protein sequence ID" value="MRJ47399.1"/>
    <property type="molecule type" value="Genomic_DNA"/>
</dbReference>
<dbReference type="Proteomes" id="UP000440066">
    <property type="component" value="Unassembled WGS sequence"/>
</dbReference>
<dbReference type="GO" id="GO:0003677">
    <property type="term" value="F:DNA binding"/>
    <property type="evidence" value="ECO:0007669"/>
    <property type="project" value="UniProtKB-KW"/>
</dbReference>
<feature type="transmembrane region" description="Helical" evidence="2">
    <location>
        <begin position="103"/>
        <end position="125"/>
    </location>
</feature>
<organism evidence="4 5">
    <name type="scientific">Fundicoccus ignavus</name>
    <dbReference type="NCBI Taxonomy" id="2664442"/>
    <lineage>
        <taxon>Bacteria</taxon>
        <taxon>Bacillati</taxon>
        <taxon>Bacillota</taxon>
        <taxon>Bacilli</taxon>
        <taxon>Lactobacillales</taxon>
        <taxon>Aerococcaceae</taxon>
        <taxon>Fundicoccus</taxon>
    </lineage>
</organism>
<dbReference type="InterPro" id="IPR001387">
    <property type="entry name" value="Cro/C1-type_HTH"/>
</dbReference>
<evidence type="ECO:0000313" key="5">
    <source>
        <dbReference type="Proteomes" id="UP000440066"/>
    </source>
</evidence>
<feature type="transmembrane region" description="Helical" evidence="2">
    <location>
        <begin position="137"/>
        <end position="157"/>
    </location>
</feature>
<dbReference type="AlphaFoldDB" id="A0A844BZH0"/>
<dbReference type="InterPro" id="IPR010982">
    <property type="entry name" value="Lambda_DNA-bd_dom_sf"/>
</dbReference>
<accession>A0A844BZH0</accession>
<evidence type="ECO:0000313" key="4">
    <source>
        <dbReference type="EMBL" id="MRJ47399.1"/>
    </source>
</evidence>
<dbReference type="Pfam" id="PF01381">
    <property type="entry name" value="HTH_3"/>
    <property type="match status" value="1"/>
</dbReference>
<dbReference type="CDD" id="cd00093">
    <property type="entry name" value="HTH_XRE"/>
    <property type="match status" value="1"/>
</dbReference>
<dbReference type="PANTHER" id="PTHR46558:SF11">
    <property type="entry name" value="HTH-TYPE TRANSCRIPTIONAL REGULATOR XRE"/>
    <property type="match status" value="1"/>
</dbReference>
<dbReference type="Gene3D" id="1.10.260.40">
    <property type="entry name" value="lambda repressor-like DNA-binding domains"/>
    <property type="match status" value="1"/>
</dbReference>
<proteinExistence type="predicted"/>
<evidence type="ECO:0000256" key="2">
    <source>
        <dbReference type="SAM" id="Phobius"/>
    </source>
</evidence>